<dbReference type="EMBL" id="JTJJ01000096">
    <property type="protein sequence ID" value="KHJ66107.1"/>
    <property type="molecule type" value="Genomic_DNA"/>
</dbReference>
<accession>A0A0B1R4J5</accession>
<reference evidence="5 6" key="1">
    <citation type="submission" date="2014-11" db="EMBL/GenBank/DDBJ databases">
        <title>Genome sequencing of Pantoea rodasii ND03.</title>
        <authorList>
            <person name="Muhamad Yunos N.Y."/>
            <person name="Chan K.-G."/>
        </authorList>
    </citation>
    <scope>NUCLEOTIDE SEQUENCE [LARGE SCALE GENOMIC DNA]</scope>
    <source>
        <strain evidence="5 6">ND03</strain>
    </source>
</reference>
<evidence type="ECO:0000313" key="6">
    <source>
        <dbReference type="Proteomes" id="UP000030853"/>
    </source>
</evidence>
<feature type="domain" description="Periplasmic binding protein" evidence="4">
    <location>
        <begin position="26"/>
        <end position="281"/>
    </location>
</feature>
<gene>
    <name evidence="5" type="ORF">QU24_21140</name>
</gene>
<evidence type="ECO:0000259" key="4">
    <source>
        <dbReference type="Pfam" id="PF13407"/>
    </source>
</evidence>
<dbReference type="Gene3D" id="3.40.50.2300">
    <property type="match status" value="2"/>
</dbReference>
<dbReference type="InterPro" id="IPR025997">
    <property type="entry name" value="SBP_2_dom"/>
</dbReference>
<comment type="similarity">
    <text evidence="2">Belongs to the bacterial solute-binding protein 2 family.</text>
</comment>
<dbReference type="GO" id="GO:0030288">
    <property type="term" value="C:outer membrane-bounded periplasmic space"/>
    <property type="evidence" value="ECO:0007669"/>
    <property type="project" value="TreeGrafter"/>
</dbReference>
<dbReference type="Proteomes" id="UP000030853">
    <property type="component" value="Unassembled WGS sequence"/>
</dbReference>
<dbReference type="GO" id="GO:0030246">
    <property type="term" value="F:carbohydrate binding"/>
    <property type="evidence" value="ECO:0007669"/>
    <property type="project" value="TreeGrafter"/>
</dbReference>
<dbReference type="SUPFAM" id="SSF53822">
    <property type="entry name" value="Periplasmic binding protein-like I"/>
    <property type="match status" value="1"/>
</dbReference>
<sequence length="325" mass="35191">MKKISAALISLALCSSAFAAEPLKMGVVVKVGGNAWFNSMEEGIKKEAAKEGVNAWQVGPIAQDPAQQVKAIEDLIVQKVDIIGVVPVDPAALEPVLKKAKDAGIKVIVHESPGQKYADWDFELVDAKSFGERHMQLMAQCMHEQGQYSIIVGSLTIPLHRVWAQSAIDYQKQHYPKMQQVGDLFGTGESVDESMRVTKEMMLKYPDFKGMMAFGSPGPVGAGRAVQERGAKDKVCVVGAYSPNQAAALVRNGNIKGGYIWNPMTAGELFVRIGKMVAEGKTITDGTQIEGMGKMRVDSANHTLFGDSLESLDKDNLPKLIKMGL</sequence>
<protein>
    <submittedName>
        <fullName evidence="5">LacI family transcriptional regulator</fullName>
    </submittedName>
</protein>
<organism evidence="5 6">
    <name type="scientific">Pantoea rodasii</name>
    <dbReference type="NCBI Taxonomy" id="1076549"/>
    <lineage>
        <taxon>Bacteria</taxon>
        <taxon>Pseudomonadati</taxon>
        <taxon>Pseudomonadota</taxon>
        <taxon>Gammaproteobacteria</taxon>
        <taxon>Enterobacterales</taxon>
        <taxon>Erwiniaceae</taxon>
        <taxon>Pantoea</taxon>
    </lineage>
</organism>
<dbReference type="PANTHER" id="PTHR30036">
    <property type="entry name" value="D-XYLOSE-BINDING PERIPLASMIC PROTEIN"/>
    <property type="match status" value="1"/>
</dbReference>
<dbReference type="RefSeq" id="WP_039335278.1">
    <property type="nucleotide sequence ID" value="NZ_JTJJ01000096.1"/>
</dbReference>
<name>A0A0B1R4J5_9GAMM</name>
<feature type="chain" id="PRO_5002081509" evidence="3">
    <location>
        <begin position="20"/>
        <end position="325"/>
    </location>
</feature>
<dbReference type="AlphaFoldDB" id="A0A0B1R4J5"/>
<dbReference type="InterPro" id="IPR050555">
    <property type="entry name" value="Bact_Solute-Bind_Prot2"/>
</dbReference>
<dbReference type="InterPro" id="IPR028082">
    <property type="entry name" value="Peripla_BP_I"/>
</dbReference>
<dbReference type="Pfam" id="PF13407">
    <property type="entry name" value="Peripla_BP_4"/>
    <property type="match status" value="1"/>
</dbReference>
<dbReference type="GO" id="GO:0055085">
    <property type="term" value="P:transmembrane transport"/>
    <property type="evidence" value="ECO:0007669"/>
    <property type="project" value="UniProtKB-ARBA"/>
</dbReference>
<comment type="caution">
    <text evidence="5">The sequence shown here is derived from an EMBL/GenBank/DDBJ whole genome shotgun (WGS) entry which is preliminary data.</text>
</comment>
<evidence type="ECO:0000256" key="2">
    <source>
        <dbReference type="ARBA" id="ARBA00007639"/>
    </source>
</evidence>
<feature type="signal peptide" evidence="3">
    <location>
        <begin position="1"/>
        <end position="19"/>
    </location>
</feature>
<comment type="subcellular location">
    <subcellularLocation>
        <location evidence="1">Periplasm</location>
    </subcellularLocation>
</comment>
<evidence type="ECO:0000256" key="3">
    <source>
        <dbReference type="SAM" id="SignalP"/>
    </source>
</evidence>
<evidence type="ECO:0000313" key="5">
    <source>
        <dbReference type="EMBL" id="KHJ66107.1"/>
    </source>
</evidence>
<proteinExistence type="inferred from homology"/>
<evidence type="ECO:0000256" key="1">
    <source>
        <dbReference type="ARBA" id="ARBA00004418"/>
    </source>
</evidence>
<keyword evidence="3" id="KW-0732">Signal</keyword>
<dbReference type="PANTHER" id="PTHR30036:SF7">
    <property type="entry name" value="ABC TRANSPORTER PERIPLASMIC-BINDING PROTEIN YPHF"/>
    <property type="match status" value="1"/>
</dbReference>